<feature type="region of interest" description="Disordered" evidence="6">
    <location>
        <begin position="156"/>
        <end position="175"/>
    </location>
</feature>
<name>A0A246JHT6_9BURK</name>
<feature type="transmembrane region" description="Helical" evidence="7">
    <location>
        <begin position="21"/>
        <end position="43"/>
    </location>
</feature>
<dbReference type="RefSeq" id="WP_088384139.1">
    <property type="nucleotide sequence ID" value="NZ_NIOF01000002.1"/>
</dbReference>
<reference evidence="10 11" key="1">
    <citation type="journal article" date="2008" name="Int. J. Syst. Evol. Microbiol.">
        <title>Description of Roseateles aquatilis sp. nov. and Roseateles terrae sp. nov., in the class Betaproteobacteria, and emended description of the genus Roseateles.</title>
        <authorList>
            <person name="Gomila M."/>
            <person name="Bowien B."/>
            <person name="Falsen E."/>
            <person name="Moore E.R."/>
            <person name="Lalucat J."/>
        </authorList>
    </citation>
    <scope>NUCLEOTIDE SEQUENCE [LARGE SCALE GENOMIC DNA]</scope>
    <source>
        <strain evidence="10 11">CCUG 48205</strain>
    </source>
</reference>
<evidence type="ECO:0000259" key="8">
    <source>
        <dbReference type="Pfam" id="PF02687"/>
    </source>
</evidence>
<evidence type="ECO:0000256" key="4">
    <source>
        <dbReference type="ARBA" id="ARBA00022989"/>
    </source>
</evidence>
<keyword evidence="11" id="KW-1185">Reference proteome</keyword>
<evidence type="ECO:0000313" key="11">
    <source>
        <dbReference type="Proteomes" id="UP000197468"/>
    </source>
</evidence>
<dbReference type="PANTHER" id="PTHR43738">
    <property type="entry name" value="ABC TRANSPORTER, MEMBRANE PROTEIN"/>
    <property type="match status" value="1"/>
</dbReference>
<evidence type="ECO:0000256" key="5">
    <source>
        <dbReference type="ARBA" id="ARBA00023136"/>
    </source>
</evidence>
<dbReference type="InterPro" id="IPR003838">
    <property type="entry name" value="ABC3_permease_C"/>
</dbReference>
<feature type="transmembrane region" description="Helical" evidence="7">
    <location>
        <begin position="345"/>
        <end position="366"/>
    </location>
</feature>
<dbReference type="AlphaFoldDB" id="A0A246JHT6"/>
<feature type="domain" description="ABC3 transporter permease C-terminal" evidence="8">
    <location>
        <begin position="346"/>
        <end position="461"/>
    </location>
</feature>
<feature type="domain" description="MacB-like periplasmic core" evidence="9">
    <location>
        <begin position="23"/>
        <end position="204"/>
    </location>
</feature>
<accession>A0A246JHT6</accession>
<dbReference type="EMBL" id="NIOF01000002">
    <property type="protein sequence ID" value="OWQ92171.1"/>
    <property type="molecule type" value="Genomic_DNA"/>
</dbReference>
<feature type="transmembrane region" description="Helical" evidence="7">
    <location>
        <begin position="431"/>
        <end position="454"/>
    </location>
</feature>
<evidence type="ECO:0000256" key="3">
    <source>
        <dbReference type="ARBA" id="ARBA00022692"/>
    </source>
</evidence>
<dbReference type="Pfam" id="PF12704">
    <property type="entry name" value="MacB_PCD"/>
    <property type="match status" value="1"/>
</dbReference>
<keyword evidence="5 7" id="KW-0472">Membrane</keyword>
<evidence type="ECO:0000256" key="1">
    <source>
        <dbReference type="ARBA" id="ARBA00004651"/>
    </source>
</evidence>
<dbReference type="InterPro" id="IPR025857">
    <property type="entry name" value="MacB_PCD"/>
</dbReference>
<dbReference type="OrthoDB" id="9784014at2"/>
<protein>
    <submittedName>
        <fullName evidence="10">Multidrug ABC transporter substrate-binding protein</fullName>
    </submittedName>
</protein>
<comment type="caution">
    <text evidence="10">The sequence shown here is derived from an EMBL/GenBank/DDBJ whole genome shotgun (WGS) entry which is preliminary data.</text>
</comment>
<dbReference type="GO" id="GO:0005886">
    <property type="term" value="C:plasma membrane"/>
    <property type="evidence" value="ECO:0007669"/>
    <property type="project" value="UniProtKB-SubCell"/>
</dbReference>
<comment type="subcellular location">
    <subcellularLocation>
        <location evidence="1">Cell membrane</location>
        <topology evidence="1">Multi-pass membrane protein</topology>
    </subcellularLocation>
</comment>
<evidence type="ECO:0000256" key="6">
    <source>
        <dbReference type="SAM" id="MobiDB-lite"/>
    </source>
</evidence>
<proteinExistence type="predicted"/>
<evidence type="ECO:0000256" key="7">
    <source>
        <dbReference type="SAM" id="Phobius"/>
    </source>
</evidence>
<evidence type="ECO:0000259" key="9">
    <source>
        <dbReference type="Pfam" id="PF12704"/>
    </source>
</evidence>
<feature type="compositionally biased region" description="Low complexity" evidence="6">
    <location>
        <begin position="214"/>
        <end position="235"/>
    </location>
</feature>
<keyword evidence="4 7" id="KW-1133">Transmembrane helix</keyword>
<dbReference type="Pfam" id="PF02687">
    <property type="entry name" value="FtsX"/>
    <property type="match status" value="1"/>
</dbReference>
<organism evidence="10 11">
    <name type="scientific">Roseateles aquatilis</name>
    <dbReference type="NCBI Taxonomy" id="431061"/>
    <lineage>
        <taxon>Bacteria</taxon>
        <taxon>Pseudomonadati</taxon>
        <taxon>Pseudomonadota</taxon>
        <taxon>Betaproteobacteria</taxon>
        <taxon>Burkholderiales</taxon>
        <taxon>Sphaerotilaceae</taxon>
        <taxon>Roseateles</taxon>
    </lineage>
</organism>
<evidence type="ECO:0000313" key="10">
    <source>
        <dbReference type="EMBL" id="OWQ92171.1"/>
    </source>
</evidence>
<dbReference type="PANTHER" id="PTHR43738:SF2">
    <property type="entry name" value="ABC TRANSPORTER PERMEASE"/>
    <property type="match status" value="1"/>
</dbReference>
<dbReference type="Proteomes" id="UP000197468">
    <property type="component" value="Unassembled WGS sequence"/>
</dbReference>
<evidence type="ECO:0000256" key="2">
    <source>
        <dbReference type="ARBA" id="ARBA00022475"/>
    </source>
</evidence>
<dbReference type="InterPro" id="IPR051125">
    <property type="entry name" value="ABC-4/HrtB_transporter"/>
</dbReference>
<feature type="transmembrane region" description="Helical" evidence="7">
    <location>
        <begin position="386"/>
        <end position="411"/>
    </location>
</feature>
<keyword evidence="2" id="KW-1003">Cell membrane</keyword>
<feature type="compositionally biased region" description="Basic and acidic residues" evidence="6">
    <location>
        <begin position="236"/>
        <end position="263"/>
    </location>
</feature>
<keyword evidence="3 7" id="KW-0812">Transmembrane</keyword>
<gene>
    <name evidence="10" type="ORF">CDN99_07450</name>
</gene>
<feature type="region of interest" description="Disordered" evidence="6">
    <location>
        <begin position="211"/>
        <end position="286"/>
    </location>
</feature>
<sequence>MSRSPLNLPRLAWRYLWARPMLTALNLMLLSLGLAAIGFVVLVSEQLEHGVKRDLAGIDLVVGAKGSPMQILLAGVFHLDQSTGNIPLATVRQLRQQPLVAEAVPISLGDSFRGFRIVGTTAGYLSLYELKLAQGQGWTVPMQAVIGAEVARRSGLKPGDRFHGTHGLASGGDEHEGAYEVTGVLAPTGGVADRLVLTDLASVWEAHAAHGHAARTTGQDPGQAAAGGDPAARGATDAHDAHDADGTRDGHDGHGSHEAHDARGAIGAQRPARPRDGDPAQAQAQAQAEAALEVSMVLVRYRSPLGAVMLPRWVNAQPGLQASVPALETARLLSMLGVGVEVLRGFGLVLLLAAALSVLVALLHAVRERQGDLAMLRMLGATPARVAGLIALEALMLAALATLLALGLAHALTAGLGAMLAAQQSVQVSGLWWSAWEALVPALALGLALIAAAWPAWRGYRLDVTELLQTPR</sequence>